<dbReference type="InterPro" id="IPR001841">
    <property type="entry name" value="Znf_RING"/>
</dbReference>
<dbReference type="PANTHER" id="PTHR31150:SF23">
    <property type="entry name" value="MANDELONITRILE LYASE-RELATED"/>
    <property type="match status" value="1"/>
</dbReference>
<keyword evidence="1" id="KW-0479">Metal-binding</keyword>
<dbReference type="EMBL" id="NMUH01002118">
    <property type="protein sequence ID" value="MQL97924.1"/>
    <property type="molecule type" value="Genomic_DNA"/>
</dbReference>
<gene>
    <name evidence="4" type="ORF">Taro_030627</name>
</gene>
<name>A0A843VYG5_COLES</name>
<dbReference type="GO" id="GO:0008270">
    <property type="term" value="F:zinc ion binding"/>
    <property type="evidence" value="ECO:0007669"/>
    <property type="project" value="UniProtKB-KW"/>
</dbReference>
<dbReference type="Proteomes" id="UP000652761">
    <property type="component" value="Unassembled WGS sequence"/>
</dbReference>
<keyword evidence="1" id="KW-0863">Zinc-finger</keyword>
<evidence type="ECO:0000256" key="1">
    <source>
        <dbReference type="PROSITE-ProRule" id="PRU00175"/>
    </source>
</evidence>
<evidence type="ECO:0000313" key="5">
    <source>
        <dbReference type="Proteomes" id="UP000652761"/>
    </source>
</evidence>
<dbReference type="PROSITE" id="PS50089">
    <property type="entry name" value="ZF_RING_2"/>
    <property type="match status" value="1"/>
</dbReference>
<protein>
    <recommendedName>
        <fullName evidence="3">RING-type domain-containing protein</fullName>
    </recommendedName>
</protein>
<comment type="caution">
    <text evidence="4">The sequence shown here is derived from an EMBL/GenBank/DDBJ whole genome shotgun (WGS) entry which is preliminary data.</text>
</comment>
<dbReference type="SUPFAM" id="SSF57850">
    <property type="entry name" value="RING/U-box"/>
    <property type="match status" value="1"/>
</dbReference>
<keyword evidence="1" id="KW-0862">Zinc</keyword>
<evidence type="ECO:0000259" key="3">
    <source>
        <dbReference type="PROSITE" id="PS50089"/>
    </source>
</evidence>
<feature type="domain" description="RING-type" evidence="3">
    <location>
        <begin position="153"/>
        <end position="212"/>
    </location>
</feature>
<evidence type="ECO:0000313" key="4">
    <source>
        <dbReference type="EMBL" id="MQL97924.1"/>
    </source>
</evidence>
<keyword evidence="5" id="KW-1185">Reference proteome</keyword>
<evidence type="ECO:0000256" key="2">
    <source>
        <dbReference type="SAM" id="MobiDB-lite"/>
    </source>
</evidence>
<dbReference type="PANTHER" id="PTHR31150">
    <property type="entry name" value="EXPRESSED PROTEIN"/>
    <property type="match status" value="1"/>
</dbReference>
<dbReference type="InterPro" id="IPR013083">
    <property type="entry name" value="Znf_RING/FYVE/PHD"/>
</dbReference>
<dbReference type="OrthoDB" id="416496at2759"/>
<reference evidence="4" key="1">
    <citation type="submission" date="2017-07" db="EMBL/GenBank/DDBJ databases">
        <title>Taro Niue Genome Assembly and Annotation.</title>
        <authorList>
            <person name="Atibalentja N."/>
            <person name="Keating K."/>
            <person name="Fields C.J."/>
        </authorList>
    </citation>
    <scope>NUCLEOTIDE SEQUENCE</scope>
    <source>
        <strain evidence="4">Niue_2</strain>
        <tissue evidence="4">Leaf</tissue>
    </source>
</reference>
<sequence length="328" mass="35966">MAFNHESSLSLAPGGASGMHNSVGSTSSRSEGSEYDAMPKIPVHSHRNFSSRCSFMSKPIHPVSFPVQTSAAEEAHGSAVTLNYNRSFHSDLNSIRALNEPHLFAGLLDAVNHRREASRWSSASSIDFNDVTEQMEPEFAGCSTSNLNDVGKCGLCERFLSQRSPWSSRRIVRSGDMPIAGVLSCWHVYHAECLERITPKTRKHDPLCPLCEKIEEKAPEQWAISRLKNGLPRLRLLGEEGTSRSWSCGQVGDCVEGALHASPRNSMLLNRNRLKRHISLKGSPGKERADRSKRIGMCSPQGLSGAKILEQGTVGCSTTAPASTLKRW</sequence>
<organism evidence="4 5">
    <name type="scientific">Colocasia esculenta</name>
    <name type="common">Wild taro</name>
    <name type="synonym">Arum esculentum</name>
    <dbReference type="NCBI Taxonomy" id="4460"/>
    <lineage>
        <taxon>Eukaryota</taxon>
        <taxon>Viridiplantae</taxon>
        <taxon>Streptophyta</taxon>
        <taxon>Embryophyta</taxon>
        <taxon>Tracheophyta</taxon>
        <taxon>Spermatophyta</taxon>
        <taxon>Magnoliopsida</taxon>
        <taxon>Liliopsida</taxon>
        <taxon>Araceae</taxon>
        <taxon>Aroideae</taxon>
        <taxon>Colocasieae</taxon>
        <taxon>Colocasia</taxon>
    </lineage>
</organism>
<proteinExistence type="predicted"/>
<dbReference type="AlphaFoldDB" id="A0A843VYG5"/>
<accession>A0A843VYG5</accession>
<dbReference type="Gene3D" id="3.30.40.10">
    <property type="entry name" value="Zinc/RING finger domain, C3HC4 (zinc finger)"/>
    <property type="match status" value="1"/>
</dbReference>
<feature type="region of interest" description="Disordered" evidence="2">
    <location>
        <begin position="1"/>
        <end position="36"/>
    </location>
</feature>